<dbReference type="GO" id="GO:0003723">
    <property type="term" value="F:RNA binding"/>
    <property type="evidence" value="ECO:0007669"/>
    <property type="project" value="UniProtKB-UniRule"/>
</dbReference>
<dbReference type="AlphaFoldDB" id="A0A4D6MP50"/>
<dbReference type="Gene3D" id="3.30.70.330">
    <property type="match status" value="2"/>
</dbReference>
<evidence type="ECO:0000313" key="5">
    <source>
        <dbReference type="EMBL" id="QCE02491.1"/>
    </source>
</evidence>
<dbReference type="EMBL" id="CP039352">
    <property type="protein sequence ID" value="QCE02491.1"/>
    <property type="molecule type" value="Genomic_DNA"/>
</dbReference>
<feature type="compositionally biased region" description="Polar residues" evidence="3">
    <location>
        <begin position="365"/>
        <end position="385"/>
    </location>
</feature>
<gene>
    <name evidence="5" type="ORF">DEO72_LG8g503</name>
</gene>
<evidence type="ECO:0000313" key="6">
    <source>
        <dbReference type="Proteomes" id="UP000501690"/>
    </source>
</evidence>
<keyword evidence="6" id="KW-1185">Reference proteome</keyword>
<dbReference type="PROSITE" id="PS50102">
    <property type="entry name" value="RRM"/>
    <property type="match status" value="2"/>
</dbReference>
<dbReference type="Pfam" id="PF00076">
    <property type="entry name" value="RRM_1"/>
    <property type="match status" value="2"/>
</dbReference>
<evidence type="ECO:0000256" key="2">
    <source>
        <dbReference type="PROSITE-ProRule" id="PRU00176"/>
    </source>
</evidence>
<proteinExistence type="predicted"/>
<evidence type="ECO:0000259" key="4">
    <source>
        <dbReference type="PROSITE" id="PS50102"/>
    </source>
</evidence>
<dbReference type="InterPro" id="IPR012677">
    <property type="entry name" value="Nucleotide-bd_a/b_plait_sf"/>
</dbReference>
<evidence type="ECO:0000256" key="3">
    <source>
        <dbReference type="SAM" id="MobiDB-lite"/>
    </source>
</evidence>
<dbReference type="InterPro" id="IPR000504">
    <property type="entry name" value="RRM_dom"/>
</dbReference>
<sequence length="385" mass="42824">MGGGNINSSEHIDTTSTKIFVGGLAWETQRDTVGRYFEQFGEILETVVITDKNTGRSKGYGFITFKDPEVALKAVQNPYPIIDGRKTNCNIASIAMGGGNINSSEHIDTTSTKIFVGGLAWETQRDTVGRYFEQFGEILETVVITDKNTGRSKGYGFITFKDPEVALKAVQNPYPIIDGRKTNCNIASIGANKNRRQAPQRGWFREAPGLLASPVYHDPFSAFFHQNNGQYTFPNSTFGYIQPSHDMMYPMNCYGVLGGQQFSTYYPCIGPPEPIGLVHNTYPFSAQYAHNIEAQGFGFHYPQMMHSPVIPRHYGSPGILRYPSSMERPTISTGKQDCIKRKNHVTVTRTTRTTTKRETPRTIADASQTSEITSEQHSSAESSHK</sequence>
<dbReference type="PANTHER" id="PTHR11176">
    <property type="entry name" value="BOULE-RELATED"/>
    <property type="match status" value="1"/>
</dbReference>
<keyword evidence="1 2" id="KW-0694">RNA-binding</keyword>
<dbReference type="InterPro" id="IPR035979">
    <property type="entry name" value="RBD_domain_sf"/>
</dbReference>
<accession>A0A4D6MP50</accession>
<evidence type="ECO:0000256" key="1">
    <source>
        <dbReference type="ARBA" id="ARBA00022884"/>
    </source>
</evidence>
<feature type="region of interest" description="Disordered" evidence="3">
    <location>
        <begin position="349"/>
        <end position="385"/>
    </location>
</feature>
<dbReference type="PANTHER" id="PTHR11176:SF22">
    <property type="entry name" value="RNA-BINDING PROTEIN 38-LIKE ISOFORM X1"/>
    <property type="match status" value="1"/>
</dbReference>
<dbReference type="SMART" id="SM00360">
    <property type="entry name" value="RRM"/>
    <property type="match status" value="2"/>
</dbReference>
<feature type="domain" description="RRM" evidence="4">
    <location>
        <begin position="112"/>
        <end position="189"/>
    </location>
</feature>
<name>A0A4D6MP50_VIGUN</name>
<dbReference type="SUPFAM" id="SSF54928">
    <property type="entry name" value="RNA-binding domain, RBD"/>
    <property type="match status" value="2"/>
</dbReference>
<reference evidence="5 6" key="1">
    <citation type="submission" date="2019-04" db="EMBL/GenBank/DDBJ databases">
        <title>An improved genome assembly and genetic linkage map for asparagus bean, Vigna unguiculata ssp. sesquipedialis.</title>
        <authorList>
            <person name="Xia Q."/>
            <person name="Zhang R."/>
            <person name="Dong Y."/>
        </authorList>
    </citation>
    <scope>NUCLEOTIDE SEQUENCE [LARGE SCALE GENOMIC DNA]</scope>
    <source>
        <tissue evidence="5">Leaf</tissue>
    </source>
</reference>
<protein>
    <submittedName>
        <fullName evidence="5">RNA-binding protein Musashi</fullName>
    </submittedName>
</protein>
<feature type="domain" description="RRM" evidence="4">
    <location>
        <begin position="17"/>
        <end position="94"/>
    </location>
</feature>
<organism evidence="5 6">
    <name type="scientific">Vigna unguiculata</name>
    <name type="common">Cowpea</name>
    <dbReference type="NCBI Taxonomy" id="3917"/>
    <lineage>
        <taxon>Eukaryota</taxon>
        <taxon>Viridiplantae</taxon>
        <taxon>Streptophyta</taxon>
        <taxon>Embryophyta</taxon>
        <taxon>Tracheophyta</taxon>
        <taxon>Spermatophyta</taxon>
        <taxon>Magnoliopsida</taxon>
        <taxon>eudicotyledons</taxon>
        <taxon>Gunneridae</taxon>
        <taxon>Pentapetalae</taxon>
        <taxon>rosids</taxon>
        <taxon>fabids</taxon>
        <taxon>Fabales</taxon>
        <taxon>Fabaceae</taxon>
        <taxon>Papilionoideae</taxon>
        <taxon>50 kb inversion clade</taxon>
        <taxon>NPAAA clade</taxon>
        <taxon>indigoferoid/millettioid clade</taxon>
        <taxon>Phaseoleae</taxon>
        <taxon>Vigna</taxon>
    </lineage>
</organism>
<dbReference type="Proteomes" id="UP000501690">
    <property type="component" value="Linkage Group LG8"/>
</dbReference>